<feature type="region of interest" description="Disordered" evidence="1">
    <location>
        <begin position="207"/>
        <end position="269"/>
    </location>
</feature>
<organism evidence="4 5">
    <name type="scientific">Stomoxys calcitrans</name>
    <name type="common">Stable fly</name>
    <name type="synonym">Conops calcitrans</name>
    <dbReference type="NCBI Taxonomy" id="35570"/>
    <lineage>
        <taxon>Eukaryota</taxon>
        <taxon>Metazoa</taxon>
        <taxon>Ecdysozoa</taxon>
        <taxon>Arthropoda</taxon>
        <taxon>Hexapoda</taxon>
        <taxon>Insecta</taxon>
        <taxon>Pterygota</taxon>
        <taxon>Neoptera</taxon>
        <taxon>Endopterygota</taxon>
        <taxon>Diptera</taxon>
        <taxon>Brachycera</taxon>
        <taxon>Muscomorpha</taxon>
        <taxon>Muscoidea</taxon>
        <taxon>Muscidae</taxon>
        <taxon>Stomoxys</taxon>
    </lineage>
</organism>
<evidence type="ECO:0000313" key="4">
    <source>
        <dbReference type="EnsemblMetazoa" id="SCAU014311-PC"/>
    </source>
</evidence>
<feature type="signal peptide" evidence="2">
    <location>
        <begin position="1"/>
        <end position="23"/>
    </location>
</feature>
<protein>
    <submittedName>
        <fullName evidence="4">Uncharacterized protein</fullName>
    </submittedName>
</protein>
<name>A0A1I8Q6C0_STOCA</name>
<dbReference type="EnsemblMetazoa" id="SCAU014311-RA">
    <property type="protein sequence ID" value="SCAU014311-PA"/>
    <property type="gene ID" value="SCAU014311"/>
</dbReference>
<feature type="compositionally biased region" description="Polar residues" evidence="1">
    <location>
        <begin position="207"/>
        <end position="219"/>
    </location>
</feature>
<gene>
    <name evidence="4" type="primary">106095780</name>
</gene>
<evidence type="ECO:0000256" key="1">
    <source>
        <dbReference type="SAM" id="MobiDB-lite"/>
    </source>
</evidence>
<dbReference type="EnsemblMetazoa" id="SCAU014311-RC">
    <property type="protein sequence ID" value="SCAU014311-PC"/>
    <property type="gene ID" value="SCAU014311"/>
</dbReference>
<dbReference type="EnsemblMetazoa" id="SCAU014311-RB">
    <property type="protein sequence ID" value="SCAU014311-PB"/>
    <property type="gene ID" value="SCAU014311"/>
</dbReference>
<feature type="region of interest" description="Disordered" evidence="1">
    <location>
        <begin position="162"/>
        <end position="190"/>
    </location>
</feature>
<reference evidence="4" key="2">
    <citation type="submission" date="2020-05" db="UniProtKB">
        <authorList>
            <consortium name="EnsemblMetazoa"/>
        </authorList>
    </citation>
    <scope>IDENTIFICATION</scope>
    <source>
        <strain evidence="4">USDA</strain>
    </source>
</reference>
<dbReference type="Pfam" id="PF16027">
    <property type="entry name" value="DUF4786"/>
    <property type="match status" value="1"/>
</dbReference>
<evidence type="ECO:0000313" key="5">
    <source>
        <dbReference type="Proteomes" id="UP000095300"/>
    </source>
</evidence>
<evidence type="ECO:0000313" key="3">
    <source>
        <dbReference type="EnsemblMetazoa" id="SCAU014311-PA"/>
    </source>
</evidence>
<dbReference type="Proteomes" id="UP000095300">
    <property type="component" value="Unassembled WGS sequence"/>
</dbReference>
<dbReference type="KEGG" id="scac:106095780"/>
<feature type="compositionally biased region" description="Basic and acidic residues" evidence="1">
    <location>
        <begin position="176"/>
        <end position="190"/>
    </location>
</feature>
<keyword evidence="5" id="KW-1185">Reference proteome</keyword>
<accession>A0A1I8Q6C0</accession>
<dbReference type="OrthoDB" id="6609132at2759"/>
<dbReference type="EnsemblMetazoa" id="SCAU014311-RD">
    <property type="protein sequence ID" value="SCAU014311-PD"/>
    <property type="gene ID" value="SCAU014311"/>
</dbReference>
<feature type="compositionally biased region" description="Low complexity" evidence="1">
    <location>
        <begin position="220"/>
        <end position="252"/>
    </location>
</feature>
<feature type="chain" id="PRO_5014271851" evidence="2">
    <location>
        <begin position="24"/>
        <end position="393"/>
    </location>
</feature>
<reference evidence="3 5" key="1">
    <citation type="submission" date="2015-05" db="EMBL/GenBank/DDBJ databases">
        <authorList>
            <person name="Wilson R.K."/>
            <person name="Warren W.C."/>
            <person name="Olafson P."/>
        </authorList>
    </citation>
    <scope>NUCLEOTIDE SEQUENCE [LARGE SCALE GENOMIC DNA]</scope>
    <source>
        <strain evidence="3 5">USDA</strain>
    </source>
</reference>
<sequence>MLLIKLIIVSVFCLLSFTCNVKGEKTQLAKATEEASNRKDTPSTPLVGAVTAVAGTTTTQSNIYRIKRLNLSKDKPKLRKQQRIIEGHGEYLESQQQHLSQTTPLRDRSNIHYMDEAKDMQQHQQDMQQHTRLSNKAKVKKVKNMGKNSHGLNKKLLNKLGFTKVKAPNSHNRKRLAVESRRHASPDDSHMFIIKLPPNMYYYTNPKASSGSGSPNAITSSLSSSSSLGPSSVDLKSSLKLQQQEQSTQSEDGSNKDANGKKVSFPFNSNGKPGRIYHWNLPVIKKMLEEKQQRFPSVAHVEPHKVQQLIDIHQIPTWSKPWENESIEKSYHHDSMMSYKKSLKRKSPSYYAPANTVNKNSFNKYFSGNGKPKGFYVIKENQKKPSYYKNIVA</sequence>
<evidence type="ECO:0000256" key="2">
    <source>
        <dbReference type="SAM" id="SignalP"/>
    </source>
</evidence>
<dbReference type="VEuPathDB" id="VectorBase:SCAU014311"/>
<keyword evidence="2" id="KW-0732">Signal</keyword>
<proteinExistence type="predicted"/>
<dbReference type="AlphaFoldDB" id="A0A1I8Q6C0"/>
<dbReference type="InterPro" id="IPR031983">
    <property type="entry name" value="DUF4786"/>
</dbReference>